<organism evidence="2 3">
    <name type="scientific">Streptomyces actuosus</name>
    <dbReference type="NCBI Taxonomy" id="1885"/>
    <lineage>
        <taxon>Bacteria</taxon>
        <taxon>Bacillati</taxon>
        <taxon>Actinomycetota</taxon>
        <taxon>Actinomycetes</taxon>
        <taxon>Kitasatosporales</taxon>
        <taxon>Streptomycetaceae</taxon>
        <taxon>Streptomyces</taxon>
    </lineage>
</organism>
<keyword evidence="1" id="KW-1133">Transmembrane helix</keyword>
<dbReference type="AlphaFoldDB" id="A0A2U9PD82"/>
<name>A0A2U9PD82_STRAS</name>
<evidence type="ECO:0000256" key="1">
    <source>
        <dbReference type="SAM" id="Phobius"/>
    </source>
</evidence>
<gene>
    <name evidence="2" type="ORF">DMT42_34755</name>
</gene>
<dbReference type="RefSeq" id="WP_110634496.1">
    <property type="nucleotide sequence ID" value="NZ_CP029788.1"/>
</dbReference>
<reference evidence="2 3" key="1">
    <citation type="submission" date="2018-06" db="EMBL/GenBank/DDBJ databases">
        <title>The complete genome sequence of a nosiheptide producer Streptomyces actuosus ATCC 25421: deducing the ability of producing a new class III lantibiotics.</title>
        <authorList>
            <person name="Liu W."/>
            <person name="Sun F."/>
            <person name="Hu Y."/>
        </authorList>
    </citation>
    <scope>NUCLEOTIDE SEQUENCE [LARGE SCALE GENOMIC DNA]</scope>
    <source>
        <strain evidence="2 3">ATCC 25421</strain>
    </source>
</reference>
<feature type="transmembrane region" description="Helical" evidence="1">
    <location>
        <begin position="37"/>
        <end position="56"/>
    </location>
</feature>
<sequence>MNRRTNSAALPAAAELALWWTALAGLWLVFISTVDPLELAVGAGAAAVGALAARAARRAVTDR</sequence>
<proteinExistence type="predicted"/>
<evidence type="ECO:0000313" key="3">
    <source>
        <dbReference type="Proteomes" id="UP000247634"/>
    </source>
</evidence>
<feature type="transmembrane region" description="Helical" evidence="1">
    <location>
        <begin position="12"/>
        <end position="31"/>
    </location>
</feature>
<protein>
    <submittedName>
        <fullName evidence="2">Uncharacterized protein</fullName>
    </submittedName>
</protein>
<dbReference type="Proteomes" id="UP000247634">
    <property type="component" value="Chromosome"/>
</dbReference>
<dbReference type="EMBL" id="CP029788">
    <property type="protein sequence ID" value="AWT46914.1"/>
    <property type="molecule type" value="Genomic_DNA"/>
</dbReference>
<dbReference type="KEGG" id="sact:DMT42_34755"/>
<keyword evidence="3" id="KW-1185">Reference proteome</keyword>
<keyword evidence="1" id="KW-0812">Transmembrane</keyword>
<evidence type="ECO:0000313" key="2">
    <source>
        <dbReference type="EMBL" id="AWT46914.1"/>
    </source>
</evidence>
<keyword evidence="1" id="KW-0472">Membrane</keyword>
<accession>A0A2U9PD82</accession>